<reference evidence="4" key="2">
    <citation type="submission" date="2015-01" db="EMBL/GenBank/DDBJ databases">
        <title>Evolutionary Origins and Diversification of the Mycorrhizal Mutualists.</title>
        <authorList>
            <consortium name="DOE Joint Genome Institute"/>
            <consortium name="Mycorrhizal Genomics Consortium"/>
            <person name="Kohler A."/>
            <person name="Kuo A."/>
            <person name="Nagy L.G."/>
            <person name="Floudas D."/>
            <person name="Copeland A."/>
            <person name="Barry K.W."/>
            <person name="Cichocki N."/>
            <person name="Veneault-Fourrey C."/>
            <person name="LaButti K."/>
            <person name="Lindquist E.A."/>
            <person name="Lipzen A."/>
            <person name="Lundell T."/>
            <person name="Morin E."/>
            <person name="Murat C."/>
            <person name="Riley R."/>
            <person name="Ohm R."/>
            <person name="Sun H."/>
            <person name="Tunlid A."/>
            <person name="Henrissat B."/>
            <person name="Grigoriev I.V."/>
            <person name="Hibbett D.S."/>
            <person name="Martin F."/>
        </authorList>
    </citation>
    <scope>NUCLEOTIDE SEQUENCE [LARGE SCALE GENOMIC DNA]</scope>
    <source>
        <strain evidence="4">ATCC 200175</strain>
    </source>
</reference>
<feature type="transmembrane region" description="Helical" evidence="1">
    <location>
        <begin position="34"/>
        <end position="55"/>
    </location>
</feature>
<reference evidence="3 4" key="1">
    <citation type="submission" date="2014-06" db="EMBL/GenBank/DDBJ databases">
        <authorList>
            <consortium name="DOE Joint Genome Institute"/>
            <person name="Kuo A."/>
            <person name="Kohler A."/>
            <person name="Nagy L.G."/>
            <person name="Floudas D."/>
            <person name="Copeland A."/>
            <person name="Barry K.W."/>
            <person name="Cichocki N."/>
            <person name="Veneault-Fourrey C."/>
            <person name="LaButti K."/>
            <person name="Lindquist E.A."/>
            <person name="Lipzen A."/>
            <person name="Lundell T."/>
            <person name="Morin E."/>
            <person name="Murat C."/>
            <person name="Sun H."/>
            <person name="Tunlid A."/>
            <person name="Henrissat B."/>
            <person name="Grigoriev I.V."/>
            <person name="Hibbett D.S."/>
            <person name="Martin F."/>
            <person name="Nordberg H.P."/>
            <person name="Cantor M.N."/>
            <person name="Hua S.X."/>
        </authorList>
    </citation>
    <scope>NUCLEOTIDE SEQUENCE [LARGE SCALE GENOMIC DNA]</scope>
    <source>
        <strain evidence="3 4">ATCC 200175</strain>
    </source>
</reference>
<name>A0A0C9SNU7_PAXIN</name>
<dbReference type="OrthoDB" id="9451547at2759"/>
<keyword evidence="2" id="KW-0732">Signal</keyword>
<accession>A0A0C9SNU7</accession>
<dbReference type="EMBL" id="KN819620">
    <property type="protein sequence ID" value="KIJ08444.1"/>
    <property type="molecule type" value="Genomic_DNA"/>
</dbReference>
<keyword evidence="4" id="KW-1185">Reference proteome</keyword>
<keyword evidence="1" id="KW-0812">Transmembrane</keyword>
<evidence type="ECO:0000313" key="4">
    <source>
        <dbReference type="Proteomes" id="UP000053647"/>
    </source>
</evidence>
<keyword evidence="1" id="KW-1133">Transmembrane helix</keyword>
<feature type="chain" id="PRO_5002203615" evidence="2">
    <location>
        <begin position="18"/>
        <end position="226"/>
    </location>
</feature>
<dbReference type="Proteomes" id="UP000053647">
    <property type="component" value="Unassembled WGS sequence"/>
</dbReference>
<dbReference type="PANTHER" id="PTHR35043:SF7">
    <property type="entry name" value="TRANSCRIPTION FACTOR DOMAIN-CONTAINING PROTEIN"/>
    <property type="match status" value="1"/>
</dbReference>
<dbReference type="PANTHER" id="PTHR35043">
    <property type="entry name" value="TRANSCRIPTION FACTOR DOMAIN-CONTAINING PROTEIN"/>
    <property type="match status" value="1"/>
</dbReference>
<dbReference type="HOGENOM" id="CLU_022883_3_1_1"/>
<feature type="transmembrane region" description="Helical" evidence="1">
    <location>
        <begin position="165"/>
        <end position="183"/>
    </location>
</feature>
<keyword evidence="1" id="KW-0472">Membrane</keyword>
<sequence>MIPPLLVSSFLVQLAVAAPTNSSSEPTDDASNYRSVWSILGSCAVTLLICTWHVIHPNIDHRRRNWYLAAVDKVNTLLYTLLAPEFAVARACTEWMYACKIQQDFHEYQWTQTHGFFALMGGFVLHGGRTPLRPSDHLEYLKNRRFVNPDVTEEEIADRSKSDGLAKAILILQLSWFILQVIVRGTNHLAITLVEIDTLAMAALSIPMFFFWWTSQWRLNVLMLCI</sequence>
<evidence type="ECO:0000256" key="2">
    <source>
        <dbReference type="SAM" id="SignalP"/>
    </source>
</evidence>
<evidence type="ECO:0000313" key="3">
    <source>
        <dbReference type="EMBL" id="KIJ08444.1"/>
    </source>
</evidence>
<dbReference type="AlphaFoldDB" id="A0A0C9SNU7"/>
<organism evidence="3 4">
    <name type="scientific">Paxillus involutus ATCC 200175</name>
    <dbReference type="NCBI Taxonomy" id="664439"/>
    <lineage>
        <taxon>Eukaryota</taxon>
        <taxon>Fungi</taxon>
        <taxon>Dikarya</taxon>
        <taxon>Basidiomycota</taxon>
        <taxon>Agaricomycotina</taxon>
        <taxon>Agaricomycetes</taxon>
        <taxon>Agaricomycetidae</taxon>
        <taxon>Boletales</taxon>
        <taxon>Paxilineae</taxon>
        <taxon>Paxillaceae</taxon>
        <taxon>Paxillus</taxon>
    </lineage>
</organism>
<feature type="transmembrane region" description="Helical" evidence="1">
    <location>
        <begin position="189"/>
        <end position="213"/>
    </location>
</feature>
<feature type="signal peptide" evidence="2">
    <location>
        <begin position="1"/>
        <end position="17"/>
    </location>
</feature>
<protein>
    <submittedName>
        <fullName evidence="3">Uncharacterized protein</fullName>
    </submittedName>
</protein>
<gene>
    <name evidence="3" type="ORF">PAXINDRAFT_88838</name>
</gene>
<proteinExistence type="predicted"/>
<evidence type="ECO:0000256" key="1">
    <source>
        <dbReference type="SAM" id="Phobius"/>
    </source>
</evidence>